<evidence type="ECO:0000256" key="11">
    <source>
        <dbReference type="ARBA" id="ARBA00022840"/>
    </source>
</evidence>
<dbReference type="SUPFAM" id="SSF158472">
    <property type="entry name" value="HAMP domain-like"/>
    <property type="match status" value="1"/>
</dbReference>
<evidence type="ECO:0000256" key="15">
    <source>
        <dbReference type="SAM" id="Phobius"/>
    </source>
</evidence>
<proteinExistence type="predicted"/>
<keyword evidence="14 15" id="KW-0472">Membrane</keyword>
<feature type="domain" description="HAMP" evidence="17">
    <location>
        <begin position="184"/>
        <end position="237"/>
    </location>
</feature>
<dbReference type="SMART" id="SM00387">
    <property type="entry name" value="HATPase_c"/>
    <property type="match status" value="1"/>
</dbReference>
<dbReference type="InterPro" id="IPR041610">
    <property type="entry name" value="ArlS_N"/>
</dbReference>
<evidence type="ECO:0000256" key="3">
    <source>
        <dbReference type="ARBA" id="ARBA00012438"/>
    </source>
</evidence>
<dbReference type="PROSITE" id="PS50885">
    <property type="entry name" value="HAMP"/>
    <property type="match status" value="1"/>
</dbReference>
<sequence>MLRRLPIKWKLMLGATMLIFLLFTSYNFAQYMVLKFWMLNQEKDAIQVTMGQMQDYLQIKTNTTESLNAAETQVFIDKIIGKNQMIRMIDQRGETILTATNHFETDWIVSQPVNQPQLFDTVHGEDHLLIYRSPISTQIWSGTIEIASNLETFDHFNQTLFWVMVIGGLFAIFISGLSGLAIAKQLMRPIRALDTAIRSVKQKGLKERVTTIENGDELSSLTQLFNDLMDQLESSFRQQKQFVEDASHELRTPITILEGHLSLLNRWGKTEPTVLEESLDASLQEVRRLKGIVQQLLTLTKIESQSSFARSELIPIEPLLVQTVKRVGVLHPEFDFEVEASQIDGQRLNINALHMEQILLIVLDNAIKFSIDHKKIVVQAHCSKNEIQITVQDHGIGIPLEDLPNVFDRFYRVDKARNREIGGTGLGLSIAKQLVQNYQGEIFITSIENEGTVVTLKFPISQVI</sequence>
<dbReference type="InterPro" id="IPR050398">
    <property type="entry name" value="HssS/ArlS-like"/>
</dbReference>
<dbReference type="SMART" id="SM00388">
    <property type="entry name" value="HisKA"/>
    <property type="match status" value="1"/>
</dbReference>
<evidence type="ECO:0000256" key="10">
    <source>
        <dbReference type="ARBA" id="ARBA00022777"/>
    </source>
</evidence>
<dbReference type="Pfam" id="PF00512">
    <property type="entry name" value="HisKA"/>
    <property type="match status" value="1"/>
</dbReference>
<feature type="transmembrane region" description="Helical" evidence="15">
    <location>
        <begin position="160"/>
        <end position="183"/>
    </location>
</feature>
<dbReference type="InterPro" id="IPR003660">
    <property type="entry name" value="HAMP_dom"/>
</dbReference>
<protein>
    <recommendedName>
        <fullName evidence="4">Signal transduction histidine-protein kinase ArlS</fullName>
        <ecNumber evidence="3">2.7.13.3</ecNumber>
    </recommendedName>
</protein>
<dbReference type="InterPro" id="IPR005467">
    <property type="entry name" value="His_kinase_dom"/>
</dbReference>
<keyword evidence="7" id="KW-0808">Transferase</keyword>
<dbReference type="FunFam" id="3.30.565.10:FF:000006">
    <property type="entry name" value="Sensor histidine kinase WalK"/>
    <property type="match status" value="1"/>
</dbReference>
<dbReference type="Pfam" id="PF00672">
    <property type="entry name" value="HAMP"/>
    <property type="match status" value="1"/>
</dbReference>
<evidence type="ECO:0000256" key="5">
    <source>
        <dbReference type="ARBA" id="ARBA00022475"/>
    </source>
</evidence>
<keyword evidence="8 15" id="KW-0812">Transmembrane</keyword>
<dbReference type="EMBL" id="JAAIKC010000003">
    <property type="protein sequence ID" value="NEW06667.1"/>
    <property type="molecule type" value="Genomic_DNA"/>
</dbReference>
<evidence type="ECO:0000256" key="13">
    <source>
        <dbReference type="ARBA" id="ARBA00023012"/>
    </source>
</evidence>
<evidence type="ECO:0000256" key="7">
    <source>
        <dbReference type="ARBA" id="ARBA00022679"/>
    </source>
</evidence>
<reference evidence="18" key="1">
    <citation type="submission" date="2020-02" db="EMBL/GenBank/DDBJ databases">
        <authorList>
            <person name="Shen X.-R."/>
            <person name="Zhang Y.-X."/>
        </authorList>
    </citation>
    <scope>NUCLEOTIDE SEQUENCE</scope>
    <source>
        <strain evidence="18">SYP-B3998</strain>
    </source>
</reference>
<dbReference type="Gene3D" id="6.10.340.10">
    <property type="match status" value="1"/>
</dbReference>
<keyword evidence="11" id="KW-0067">ATP-binding</keyword>
<dbReference type="CDD" id="cd00075">
    <property type="entry name" value="HATPase"/>
    <property type="match status" value="1"/>
</dbReference>
<keyword evidence="10 18" id="KW-0418">Kinase</keyword>
<evidence type="ECO:0000256" key="8">
    <source>
        <dbReference type="ARBA" id="ARBA00022692"/>
    </source>
</evidence>
<dbReference type="Pfam" id="PF02518">
    <property type="entry name" value="HATPase_c"/>
    <property type="match status" value="1"/>
</dbReference>
<dbReference type="SMART" id="SM00304">
    <property type="entry name" value="HAMP"/>
    <property type="match status" value="1"/>
</dbReference>
<evidence type="ECO:0000256" key="2">
    <source>
        <dbReference type="ARBA" id="ARBA00004651"/>
    </source>
</evidence>
<keyword evidence="12 15" id="KW-1133">Transmembrane helix</keyword>
<dbReference type="InterPro" id="IPR036097">
    <property type="entry name" value="HisK_dim/P_sf"/>
</dbReference>
<dbReference type="InterPro" id="IPR036890">
    <property type="entry name" value="HATPase_C_sf"/>
</dbReference>
<dbReference type="FunFam" id="1.10.287.130:FF:000001">
    <property type="entry name" value="Two-component sensor histidine kinase"/>
    <property type="match status" value="1"/>
</dbReference>
<comment type="subcellular location">
    <subcellularLocation>
        <location evidence="2">Cell membrane</location>
        <topology evidence="2">Multi-pass membrane protein</topology>
    </subcellularLocation>
</comment>
<dbReference type="RefSeq" id="WP_163946092.1">
    <property type="nucleotide sequence ID" value="NZ_JAAIKC010000003.1"/>
</dbReference>
<dbReference type="Gene3D" id="1.10.287.130">
    <property type="match status" value="1"/>
</dbReference>
<dbReference type="EC" id="2.7.13.3" evidence="3"/>
<dbReference type="InterPro" id="IPR003594">
    <property type="entry name" value="HATPase_dom"/>
</dbReference>
<evidence type="ECO:0000256" key="1">
    <source>
        <dbReference type="ARBA" id="ARBA00000085"/>
    </source>
</evidence>
<dbReference type="InterPro" id="IPR003661">
    <property type="entry name" value="HisK_dim/P_dom"/>
</dbReference>
<evidence type="ECO:0000256" key="4">
    <source>
        <dbReference type="ARBA" id="ARBA00015735"/>
    </source>
</evidence>
<evidence type="ECO:0000256" key="12">
    <source>
        <dbReference type="ARBA" id="ARBA00022989"/>
    </source>
</evidence>
<keyword evidence="13" id="KW-0902">Two-component regulatory system</keyword>
<dbReference type="Gene3D" id="3.30.565.10">
    <property type="entry name" value="Histidine kinase-like ATPase, C-terminal domain"/>
    <property type="match status" value="1"/>
</dbReference>
<comment type="caution">
    <text evidence="18">The sequence shown here is derived from an EMBL/GenBank/DDBJ whole genome shotgun (WGS) entry which is preliminary data.</text>
</comment>
<dbReference type="GO" id="GO:0000155">
    <property type="term" value="F:phosphorelay sensor kinase activity"/>
    <property type="evidence" value="ECO:0007669"/>
    <property type="project" value="InterPro"/>
</dbReference>
<organism evidence="18">
    <name type="scientific">Paenibacillus sp. SYP-B3998</name>
    <dbReference type="NCBI Taxonomy" id="2678564"/>
    <lineage>
        <taxon>Bacteria</taxon>
        <taxon>Bacillati</taxon>
        <taxon>Bacillota</taxon>
        <taxon>Bacilli</taxon>
        <taxon>Bacillales</taxon>
        <taxon>Paenibacillaceae</taxon>
        <taxon>Paenibacillus</taxon>
    </lineage>
</organism>
<evidence type="ECO:0000256" key="9">
    <source>
        <dbReference type="ARBA" id="ARBA00022741"/>
    </source>
</evidence>
<evidence type="ECO:0000259" key="17">
    <source>
        <dbReference type="PROSITE" id="PS50885"/>
    </source>
</evidence>
<keyword evidence="6" id="KW-0597">Phosphoprotein</keyword>
<dbReference type="AlphaFoldDB" id="A0A6G3ZZ37"/>
<dbReference type="CDD" id="cd06225">
    <property type="entry name" value="HAMP"/>
    <property type="match status" value="1"/>
</dbReference>
<dbReference type="SUPFAM" id="SSF47384">
    <property type="entry name" value="Homodimeric domain of signal transducing histidine kinase"/>
    <property type="match status" value="1"/>
</dbReference>
<dbReference type="PROSITE" id="PS50109">
    <property type="entry name" value="HIS_KIN"/>
    <property type="match status" value="1"/>
</dbReference>
<evidence type="ECO:0000256" key="6">
    <source>
        <dbReference type="ARBA" id="ARBA00022553"/>
    </source>
</evidence>
<evidence type="ECO:0000259" key="16">
    <source>
        <dbReference type="PROSITE" id="PS50109"/>
    </source>
</evidence>
<name>A0A6G3ZZ37_9BACL</name>
<dbReference type="Pfam" id="PF18719">
    <property type="entry name" value="ArlS_N"/>
    <property type="match status" value="1"/>
</dbReference>
<comment type="catalytic activity">
    <reaction evidence="1">
        <text>ATP + protein L-histidine = ADP + protein N-phospho-L-histidine.</text>
        <dbReference type="EC" id="2.7.13.3"/>
    </reaction>
</comment>
<keyword evidence="9" id="KW-0547">Nucleotide-binding</keyword>
<gene>
    <name evidence="18" type="ORF">GK047_11640</name>
</gene>
<accession>A0A6G3ZZ37</accession>
<dbReference type="PANTHER" id="PTHR45528:SF12">
    <property type="entry name" value="SENSOR HISTIDINE KINASE ARSS"/>
    <property type="match status" value="1"/>
</dbReference>
<dbReference type="CDD" id="cd00082">
    <property type="entry name" value="HisKA"/>
    <property type="match status" value="1"/>
</dbReference>
<evidence type="ECO:0000313" key="18">
    <source>
        <dbReference type="EMBL" id="NEW06667.1"/>
    </source>
</evidence>
<evidence type="ECO:0000256" key="14">
    <source>
        <dbReference type="ARBA" id="ARBA00023136"/>
    </source>
</evidence>
<dbReference type="GO" id="GO:0005886">
    <property type="term" value="C:plasma membrane"/>
    <property type="evidence" value="ECO:0007669"/>
    <property type="project" value="UniProtKB-SubCell"/>
</dbReference>
<dbReference type="SUPFAM" id="SSF55874">
    <property type="entry name" value="ATPase domain of HSP90 chaperone/DNA topoisomerase II/histidine kinase"/>
    <property type="match status" value="1"/>
</dbReference>
<dbReference type="GO" id="GO:0005524">
    <property type="term" value="F:ATP binding"/>
    <property type="evidence" value="ECO:0007669"/>
    <property type="project" value="UniProtKB-KW"/>
</dbReference>
<dbReference type="PRINTS" id="PR00344">
    <property type="entry name" value="BCTRLSENSOR"/>
</dbReference>
<feature type="domain" description="Histidine kinase" evidence="16">
    <location>
        <begin position="245"/>
        <end position="462"/>
    </location>
</feature>
<dbReference type="InterPro" id="IPR004358">
    <property type="entry name" value="Sig_transdc_His_kin-like_C"/>
</dbReference>
<keyword evidence="5" id="KW-1003">Cell membrane</keyword>
<dbReference type="PANTHER" id="PTHR45528">
    <property type="entry name" value="SENSOR HISTIDINE KINASE CPXA"/>
    <property type="match status" value="1"/>
</dbReference>